<sequence>MFLFNFFLGLYFLTLFGGFARPRGEHQAGYAYETIDGIKFSYEVHDDLILYTTPGYFRFFTNFCKFIDPATMECYAGDKIQWTTVINAWPNEAFEDLKIWFCKVDVIVINPMQTLWYVIDILTYGFPTYSLYRNNHPHLKVEIYIGDADFTSITHGYHILIEDKEDKCRQHRPTVFTYLNMFNLNLFVNRKWTKYAYYFIKNDKYICSYAFDYHDLFQGKSQFNKSQVIPLNFSIIDNYPTENYAPTFFAVDALYGTFVSLYWDQYNLPEAHFYIINENDLKNIQLIDRYVLNDFDQDVLKDIFNQNIDSQYFPTFSSYGRQIFVWFKRPSENRAFQGLWKNETEYDVHYQDLSIDIDRKIWKAKKEYIQMDRPVGRQSAPSTPPPVTLPPAPPRQSTTPMLTTTLPPTSESTTQPPTSTSPPTTTVDSNSTSATDDGSSAFTPISAAQNQLPNCTDKIYNNLWFLILLICIIIIEIIILTAAKKSIKEKSLTTSGGKTTGEDAKKTTTVDQTTNYYTVNETFNKSAKKKLKK</sequence>
<evidence type="ECO:0000313" key="2">
    <source>
        <dbReference type="WBParaSite" id="ES5_v2.g13438.t1"/>
    </source>
</evidence>
<accession>A0AC34F865</accession>
<dbReference type="Proteomes" id="UP000887579">
    <property type="component" value="Unplaced"/>
</dbReference>
<dbReference type="WBParaSite" id="ES5_v2.g13438.t1">
    <property type="protein sequence ID" value="ES5_v2.g13438.t1"/>
    <property type="gene ID" value="ES5_v2.g13438"/>
</dbReference>
<organism evidence="1 2">
    <name type="scientific">Panagrolaimus sp. ES5</name>
    <dbReference type="NCBI Taxonomy" id="591445"/>
    <lineage>
        <taxon>Eukaryota</taxon>
        <taxon>Metazoa</taxon>
        <taxon>Ecdysozoa</taxon>
        <taxon>Nematoda</taxon>
        <taxon>Chromadorea</taxon>
        <taxon>Rhabditida</taxon>
        <taxon>Tylenchina</taxon>
        <taxon>Panagrolaimomorpha</taxon>
        <taxon>Panagrolaimoidea</taxon>
        <taxon>Panagrolaimidae</taxon>
        <taxon>Panagrolaimus</taxon>
    </lineage>
</organism>
<proteinExistence type="predicted"/>
<protein>
    <submittedName>
        <fullName evidence="2">Uncharacterized protein</fullName>
    </submittedName>
</protein>
<name>A0AC34F865_9BILA</name>
<evidence type="ECO:0000313" key="1">
    <source>
        <dbReference type="Proteomes" id="UP000887579"/>
    </source>
</evidence>
<reference evidence="2" key="1">
    <citation type="submission" date="2022-11" db="UniProtKB">
        <authorList>
            <consortium name="WormBaseParasite"/>
        </authorList>
    </citation>
    <scope>IDENTIFICATION</scope>
</reference>